<dbReference type="NCBIfam" id="NF038128">
    <property type="entry name" value="choice_anch_J"/>
    <property type="match status" value="2"/>
</dbReference>
<feature type="domain" description="Endonuclease YhcR N-terminal" evidence="3">
    <location>
        <begin position="558"/>
        <end position="673"/>
    </location>
</feature>
<dbReference type="Pfam" id="PF19886">
    <property type="entry name" value="DUF6359"/>
    <property type="match status" value="2"/>
</dbReference>
<protein>
    <submittedName>
        <fullName evidence="4">DUF6359 domain-containing protein</fullName>
    </submittedName>
</protein>
<keyword evidence="2" id="KW-0732">Signal</keyword>
<feature type="region of interest" description="Disordered" evidence="1">
    <location>
        <begin position="160"/>
        <end position="187"/>
    </location>
</feature>
<evidence type="ECO:0000256" key="1">
    <source>
        <dbReference type="SAM" id="MobiDB-lite"/>
    </source>
</evidence>
<feature type="domain" description="Endonuclease YhcR N-terminal" evidence="3">
    <location>
        <begin position="50"/>
        <end position="160"/>
    </location>
</feature>
<dbReference type="InterPro" id="IPR045939">
    <property type="entry name" value="YhcR_N"/>
</dbReference>
<evidence type="ECO:0000256" key="2">
    <source>
        <dbReference type="SAM" id="SignalP"/>
    </source>
</evidence>
<feature type="chain" id="PRO_5043520963" evidence="2">
    <location>
        <begin position="22"/>
        <end position="680"/>
    </location>
</feature>
<name>A0AAW5NSC8_9BACE</name>
<dbReference type="RefSeq" id="WP_010536270.1">
    <property type="nucleotide sequence ID" value="NZ_JABFIA010000004.1"/>
</dbReference>
<feature type="signal peptide" evidence="2">
    <location>
        <begin position="1"/>
        <end position="21"/>
    </location>
</feature>
<dbReference type="Gene3D" id="2.60.120.200">
    <property type="match status" value="2"/>
</dbReference>
<dbReference type="PROSITE" id="PS51257">
    <property type="entry name" value="PROKAR_LIPOPROTEIN"/>
    <property type="match status" value="1"/>
</dbReference>
<reference evidence="4" key="1">
    <citation type="submission" date="2022-08" db="EMBL/GenBank/DDBJ databases">
        <title>Genome Sequencing of Bacteroides fragilis Group Isolates with Nanopore Technology.</title>
        <authorList>
            <person name="Tisza M.J."/>
            <person name="Smith D."/>
            <person name="Dekker J.P."/>
        </authorList>
    </citation>
    <scope>NUCLEOTIDE SEQUENCE</scope>
    <source>
        <strain evidence="4">BFG-351</strain>
    </source>
</reference>
<organism evidence="4 5">
    <name type="scientific">Bacteroides faecis</name>
    <dbReference type="NCBI Taxonomy" id="674529"/>
    <lineage>
        <taxon>Bacteria</taxon>
        <taxon>Pseudomonadati</taxon>
        <taxon>Bacteroidota</taxon>
        <taxon>Bacteroidia</taxon>
        <taxon>Bacteroidales</taxon>
        <taxon>Bacteroidaceae</taxon>
        <taxon>Bacteroides</taxon>
    </lineage>
</organism>
<feature type="compositionally biased region" description="Basic and acidic residues" evidence="1">
    <location>
        <begin position="173"/>
        <end position="187"/>
    </location>
</feature>
<dbReference type="AlphaFoldDB" id="A0AAW5NSC8"/>
<evidence type="ECO:0000313" key="5">
    <source>
        <dbReference type="Proteomes" id="UP001204548"/>
    </source>
</evidence>
<accession>A0AAW5NSC8</accession>
<evidence type="ECO:0000259" key="3">
    <source>
        <dbReference type="Pfam" id="PF19886"/>
    </source>
</evidence>
<comment type="caution">
    <text evidence="4">The sequence shown here is derived from an EMBL/GenBank/DDBJ whole genome shotgun (WGS) entry which is preliminary data.</text>
</comment>
<proteinExistence type="predicted"/>
<gene>
    <name evidence="4" type="ORF">NXW97_06320</name>
</gene>
<dbReference type="Proteomes" id="UP001204548">
    <property type="component" value="Unassembled WGS sequence"/>
</dbReference>
<dbReference type="EMBL" id="JANUTS010000001">
    <property type="protein sequence ID" value="MCS2791627.1"/>
    <property type="molecule type" value="Genomic_DNA"/>
</dbReference>
<sequence length="680" mass="73305">MKKILNALFLTIITLVTFSCSDVPAPYDIEGGGNGEGPALTGDGTKENPYDIASAMTKQDNSEAWVMGYIVGCINDKSISTDAVFAPPFTNPANILIAADADETDYKKCIPVQLVSQTDVRAALNLVDNGANLGKAVVIKGQLTKYFGVAGLKNPTAAVLDGKDIGDGSDPEPGDKDNPLGLDDSKKNNTFSADFEDLLANNDYELEGWYNVAIEGGRRWQGKTFNNTTTGKTDKYIQATSYGGTGDKFECWFATPAFEVDQVKDKKVSFDCAVYNYATASANSKLEVYFLQLVDGKMVSTPINVAGMPTTDNTWVTLTADLSAQSGKIGFVGFKYTSTSSSEALSYRLDNIKAGAQEGEIPGEDDPFDLNVSDVKESFTVDFEDMVQDQTYVLSGWVNKGMPDAYTWKGAAYNSDKYIRANTKGADKGSTVESWFITPAFVVNASKKLTFDCAGANWAANPSLKIYFLQKSVDGKLSRHEIAMEAIPTSGTNYTWVKDIEVNLSSYVGQTGFIGFQYMGTEPETGGMPTYQLDNIKYGEGGEEPNPGDADGTIDKPFSVADVISKQSETPIAYAVGYIVAGIKNDTKITTISSAEDVLFGGTGQDVKNTVVLIADSKGETDYTKCVAVNLPTGDLRTAVNLQDNPENVGKKLTIKGKFRTYFGIGGLRDVNKSDSYKLE</sequence>
<evidence type="ECO:0000313" key="4">
    <source>
        <dbReference type="EMBL" id="MCS2791627.1"/>
    </source>
</evidence>